<dbReference type="InterPro" id="IPR000569">
    <property type="entry name" value="HECT_dom"/>
</dbReference>
<feature type="domain" description="HECT" evidence="8">
    <location>
        <begin position="224"/>
        <end position="292"/>
    </location>
</feature>
<dbReference type="Gene3D" id="3.90.1750.10">
    <property type="entry name" value="Hect, E3 ligase catalytic domains"/>
    <property type="match status" value="1"/>
</dbReference>
<dbReference type="EMBL" id="JARQWQ010000097">
    <property type="protein sequence ID" value="KAK2551501.1"/>
    <property type="molecule type" value="Genomic_DNA"/>
</dbReference>
<reference evidence="9" key="1">
    <citation type="journal article" date="2023" name="G3 (Bethesda)">
        <title>Whole genome assembly and annotation of the endangered Caribbean coral Acropora cervicornis.</title>
        <authorList>
            <person name="Selwyn J.D."/>
            <person name="Vollmer S.V."/>
        </authorList>
    </citation>
    <scope>NUCLEOTIDE SEQUENCE</scope>
    <source>
        <strain evidence="9">K2</strain>
    </source>
</reference>
<comment type="pathway">
    <text evidence="2">Protein modification; protein ubiquitination.</text>
</comment>
<keyword evidence="4" id="KW-0808">Transferase</keyword>
<evidence type="ECO:0000256" key="2">
    <source>
        <dbReference type="ARBA" id="ARBA00004906"/>
    </source>
</evidence>
<accession>A0AAD9PYQ8</accession>
<dbReference type="Gene3D" id="3.30.2410.10">
    <property type="entry name" value="Hect, E3 ligase catalytic domain"/>
    <property type="match status" value="1"/>
</dbReference>
<evidence type="ECO:0000313" key="9">
    <source>
        <dbReference type="EMBL" id="KAK2551501.1"/>
    </source>
</evidence>
<evidence type="ECO:0000313" key="10">
    <source>
        <dbReference type="Proteomes" id="UP001249851"/>
    </source>
</evidence>
<evidence type="ECO:0000256" key="1">
    <source>
        <dbReference type="ARBA" id="ARBA00000885"/>
    </source>
</evidence>
<comment type="catalytic activity">
    <reaction evidence="1">
        <text>S-ubiquitinyl-[E2 ubiquitin-conjugating enzyme]-L-cysteine + [acceptor protein]-L-lysine = [E2 ubiquitin-conjugating enzyme]-L-cysteine + N(6)-ubiquitinyl-[acceptor protein]-L-lysine.</text>
        <dbReference type="EC" id="2.3.2.26"/>
    </reaction>
</comment>
<dbReference type="Pfam" id="PF00632">
    <property type="entry name" value="HECT"/>
    <property type="match status" value="1"/>
</dbReference>
<organism evidence="9 10">
    <name type="scientific">Acropora cervicornis</name>
    <name type="common">Staghorn coral</name>
    <dbReference type="NCBI Taxonomy" id="6130"/>
    <lineage>
        <taxon>Eukaryota</taxon>
        <taxon>Metazoa</taxon>
        <taxon>Cnidaria</taxon>
        <taxon>Anthozoa</taxon>
        <taxon>Hexacorallia</taxon>
        <taxon>Scleractinia</taxon>
        <taxon>Astrocoeniina</taxon>
        <taxon>Acroporidae</taxon>
        <taxon>Acropora</taxon>
    </lineage>
</organism>
<comment type="caution">
    <text evidence="9">The sequence shown here is derived from an EMBL/GenBank/DDBJ whole genome shotgun (WGS) entry which is preliminary data.</text>
</comment>
<feature type="region of interest" description="Disordered" evidence="7">
    <location>
        <begin position="256"/>
        <end position="275"/>
    </location>
</feature>
<name>A0AAD9PYQ8_ACRCE</name>
<dbReference type="SUPFAM" id="SSF56204">
    <property type="entry name" value="Hect, E3 ligase catalytic domain"/>
    <property type="match status" value="1"/>
</dbReference>
<dbReference type="PROSITE" id="PS50237">
    <property type="entry name" value="HECT"/>
    <property type="match status" value="1"/>
</dbReference>
<gene>
    <name evidence="9" type="ORF">P5673_027691</name>
</gene>
<evidence type="ECO:0000256" key="4">
    <source>
        <dbReference type="ARBA" id="ARBA00022679"/>
    </source>
</evidence>
<evidence type="ECO:0000256" key="7">
    <source>
        <dbReference type="SAM" id="MobiDB-lite"/>
    </source>
</evidence>
<evidence type="ECO:0000256" key="5">
    <source>
        <dbReference type="ARBA" id="ARBA00022786"/>
    </source>
</evidence>
<sequence length="322" mass="36851">MLRYLQKKIISGRSLEVTNSSQVLEGETNFITVDRHNILETTFEELKHVADPRVTFEVQFYGEQAVDSGGPRKEWIRLCNQKIKDTYFDNGLKEHMSDDYFYIGQMVCIALLQNGQLPVYIPEEILQAIFIEDQELPPCVRELKCGMDTLGIPMFGRKFPILLYLLRPSSIITLSVRHLLFLLKPDFSEEGSNMLIHEKAIYSKFIKYVRDVSSGRRVVTLGNILEFVTGTSEEPPLGFAKTPQIHFPVAEVRKPLTTNEGTGDSEEPPEKKKPIWHFMPTSHTCSNALDLPRGNEVLPLPSDNELFELYDLAFKNNYFGLM</sequence>
<dbReference type="AlphaFoldDB" id="A0AAD9PYQ8"/>
<dbReference type="InterPro" id="IPR035983">
    <property type="entry name" value="Hect_E3_ubiquitin_ligase"/>
</dbReference>
<keyword evidence="10" id="KW-1185">Reference proteome</keyword>
<proteinExistence type="predicted"/>
<evidence type="ECO:0000259" key="8">
    <source>
        <dbReference type="PROSITE" id="PS50237"/>
    </source>
</evidence>
<dbReference type="InterPro" id="IPR050409">
    <property type="entry name" value="E3_ubiq-protein_ligase"/>
</dbReference>
<dbReference type="EC" id="2.3.2.26" evidence="3"/>
<dbReference type="GO" id="GO:0061630">
    <property type="term" value="F:ubiquitin protein ligase activity"/>
    <property type="evidence" value="ECO:0007669"/>
    <property type="project" value="UniProtKB-EC"/>
</dbReference>
<dbReference type="GO" id="GO:0016567">
    <property type="term" value="P:protein ubiquitination"/>
    <property type="evidence" value="ECO:0007669"/>
    <property type="project" value="TreeGrafter"/>
</dbReference>
<reference evidence="9" key="2">
    <citation type="journal article" date="2023" name="Science">
        <title>Genomic signatures of disease resistance in endangered staghorn corals.</title>
        <authorList>
            <person name="Vollmer S.V."/>
            <person name="Selwyn J.D."/>
            <person name="Despard B.A."/>
            <person name="Roesel C.L."/>
        </authorList>
    </citation>
    <scope>NUCLEOTIDE SEQUENCE</scope>
    <source>
        <strain evidence="9">K2</strain>
    </source>
</reference>
<evidence type="ECO:0000256" key="3">
    <source>
        <dbReference type="ARBA" id="ARBA00012485"/>
    </source>
</evidence>
<dbReference type="Proteomes" id="UP001249851">
    <property type="component" value="Unassembled WGS sequence"/>
</dbReference>
<dbReference type="PANTHER" id="PTHR11254">
    <property type="entry name" value="HECT DOMAIN UBIQUITIN-PROTEIN LIGASE"/>
    <property type="match status" value="1"/>
</dbReference>
<protein>
    <recommendedName>
        <fullName evidence="3">HECT-type E3 ubiquitin transferase</fullName>
        <ecNumber evidence="3">2.3.2.26</ecNumber>
    </recommendedName>
</protein>
<keyword evidence="5 6" id="KW-0833">Ubl conjugation pathway</keyword>
<dbReference type="GO" id="GO:0005737">
    <property type="term" value="C:cytoplasm"/>
    <property type="evidence" value="ECO:0007669"/>
    <property type="project" value="TreeGrafter"/>
</dbReference>
<feature type="active site" description="Glycyl thioester intermediate" evidence="6">
    <location>
        <position position="285"/>
    </location>
</feature>
<evidence type="ECO:0000256" key="6">
    <source>
        <dbReference type="PROSITE-ProRule" id="PRU00104"/>
    </source>
</evidence>
<dbReference type="GO" id="GO:0006511">
    <property type="term" value="P:ubiquitin-dependent protein catabolic process"/>
    <property type="evidence" value="ECO:0007669"/>
    <property type="project" value="TreeGrafter"/>
</dbReference>
<dbReference type="PANTHER" id="PTHR11254:SF440">
    <property type="entry name" value="E3 UBIQUITIN-PROTEIN LIGASE NEDD-4"/>
    <property type="match status" value="1"/>
</dbReference>